<sequence length="120" mass="12943">MKVMTSVRLPVDCAAKLDAVPRRIGQTRSSLIIDAVRAFLAPGSRAAYLENLEARRQLDDLLCELGRLAADLRRHGGLMAMAIKTSNTADKAALEDMRRVSLEVAALVSDLAAKLVKKAG</sequence>
<gene>
    <name evidence="1" type="ORF">CCR94_17190</name>
</gene>
<dbReference type="EMBL" id="NHSJ01000105">
    <property type="protein sequence ID" value="PPQ28657.1"/>
    <property type="molecule type" value="Genomic_DNA"/>
</dbReference>
<accession>A0A2S6N202</accession>
<keyword evidence="2" id="KW-1185">Reference proteome</keyword>
<proteinExistence type="predicted"/>
<evidence type="ECO:0000313" key="2">
    <source>
        <dbReference type="Proteomes" id="UP000239089"/>
    </source>
</evidence>
<organism evidence="1 2">
    <name type="scientific">Rhodoblastus sphagnicola</name>
    <dbReference type="NCBI Taxonomy" id="333368"/>
    <lineage>
        <taxon>Bacteria</taxon>
        <taxon>Pseudomonadati</taxon>
        <taxon>Pseudomonadota</taxon>
        <taxon>Alphaproteobacteria</taxon>
        <taxon>Hyphomicrobiales</taxon>
        <taxon>Rhodoblastaceae</taxon>
        <taxon>Rhodoblastus</taxon>
    </lineage>
</organism>
<dbReference type="Proteomes" id="UP000239089">
    <property type="component" value="Unassembled WGS sequence"/>
</dbReference>
<dbReference type="AlphaFoldDB" id="A0A2S6N202"/>
<reference evidence="1 2" key="1">
    <citation type="journal article" date="2018" name="Arch. Microbiol.">
        <title>New insights into the metabolic potential of the phototrophic purple bacterium Rhodopila globiformis DSM 161(T) from its draft genome sequence and evidence for a vanadium-dependent nitrogenase.</title>
        <authorList>
            <person name="Imhoff J.F."/>
            <person name="Rahn T."/>
            <person name="Kunzel S."/>
            <person name="Neulinger S.C."/>
        </authorList>
    </citation>
    <scope>NUCLEOTIDE SEQUENCE [LARGE SCALE GENOMIC DNA]</scope>
    <source>
        <strain evidence="1 2">DSM 16996</strain>
    </source>
</reference>
<evidence type="ECO:0000313" key="1">
    <source>
        <dbReference type="EMBL" id="PPQ28657.1"/>
    </source>
</evidence>
<name>A0A2S6N202_9HYPH</name>
<protein>
    <submittedName>
        <fullName evidence="1">Uncharacterized protein</fullName>
    </submittedName>
</protein>
<comment type="caution">
    <text evidence="1">The sequence shown here is derived from an EMBL/GenBank/DDBJ whole genome shotgun (WGS) entry which is preliminary data.</text>
</comment>